<evidence type="ECO:0000313" key="3">
    <source>
        <dbReference type="Proteomes" id="UP000383932"/>
    </source>
</evidence>
<organism evidence="2 3">
    <name type="scientific">Ceratobasidium theobromae</name>
    <dbReference type="NCBI Taxonomy" id="1582974"/>
    <lineage>
        <taxon>Eukaryota</taxon>
        <taxon>Fungi</taxon>
        <taxon>Dikarya</taxon>
        <taxon>Basidiomycota</taxon>
        <taxon>Agaricomycotina</taxon>
        <taxon>Agaricomycetes</taxon>
        <taxon>Cantharellales</taxon>
        <taxon>Ceratobasidiaceae</taxon>
        <taxon>Ceratobasidium</taxon>
    </lineage>
</organism>
<evidence type="ECO:0000313" key="2">
    <source>
        <dbReference type="EMBL" id="KAB5595492.1"/>
    </source>
</evidence>
<gene>
    <name evidence="2" type="ORF">CTheo_1169</name>
</gene>
<evidence type="ECO:0000259" key="1">
    <source>
        <dbReference type="PROSITE" id="PS50097"/>
    </source>
</evidence>
<dbReference type="Proteomes" id="UP000383932">
    <property type="component" value="Unassembled WGS sequence"/>
</dbReference>
<dbReference type="Gene3D" id="3.30.710.10">
    <property type="entry name" value="Potassium Channel Kv1.1, Chain A"/>
    <property type="match status" value="1"/>
</dbReference>
<dbReference type="PROSITE" id="PS50097">
    <property type="entry name" value="BTB"/>
    <property type="match status" value="1"/>
</dbReference>
<dbReference type="InterPro" id="IPR011333">
    <property type="entry name" value="SKP1/BTB/POZ_sf"/>
</dbReference>
<proteinExistence type="predicted"/>
<keyword evidence="3" id="KW-1185">Reference proteome</keyword>
<sequence>MVLKSGNNDTHTLFELPSGGDLTIQSGCGVDFQVHSVILKLASPIFDSMVVVAATKDVVKLSENAKTISLILRFIYPGKKTPTMTSLDMASDCLHMAQKYDMSGVIKNLDEQIASNALPHRLLSSNPMCVYQLAVQFDLRDTKIAAAQFVSVNQLDVCDPQAIPKLICNHYHPSLIRMVALQGARAKILSNVLFNFGKAPILPTSSTFYYDLSCSTCQKSMDALDPSARTPPSWVLAWVRMVYDHLLVAPLKGADGFFRASVLLAFEGAGGICQGCFKDFLRFDKQRPIFEQWARGVEKVLKGKLEVLELLYAL</sequence>
<dbReference type="Pfam" id="PF00651">
    <property type="entry name" value="BTB"/>
    <property type="match status" value="1"/>
</dbReference>
<dbReference type="OrthoDB" id="3357985at2759"/>
<protein>
    <recommendedName>
        <fullName evidence="1">BTB domain-containing protein</fullName>
    </recommendedName>
</protein>
<feature type="domain" description="BTB" evidence="1">
    <location>
        <begin position="20"/>
        <end position="84"/>
    </location>
</feature>
<comment type="caution">
    <text evidence="2">The sequence shown here is derived from an EMBL/GenBank/DDBJ whole genome shotgun (WGS) entry which is preliminary data.</text>
</comment>
<accession>A0A5N5QUQ7</accession>
<dbReference type="SUPFAM" id="SSF54695">
    <property type="entry name" value="POZ domain"/>
    <property type="match status" value="1"/>
</dbReference>
<dbReference type="InterPro" id="IPR000210">
    <property type="entry name" value="BTB/POZ_dom"/>
</dbReference>
<dbReference type="EMBL" id="SSOP01000009">
    <property type="protein sequence ID" value="KAB5595492.1"/>
    <property type="molecule type" value="Genomic_DNA"/>
</dbReference>
<reference evidence="2 3" key="1">
    <citation type="journal article" date="2019" name="Fungal Biol. Biotechnol.">
        <title>Draft genome sequence of fastidious pathogen Ceratobasidium theobromae, which causes vascular-streak dieback in Theobroma cacao.</title>
        <authorList>
            <person name="Ali S.S."/>
            <person name="Asman A."/>
            <person name="Shao J."/>
            <person name="Firmansyah A.P."/>
            <person name="Susilo A.W."/>
            <person name="Rosmana A."/>
            <person name="McMahon P."/>
            <person name="Junaid M."/>
            <person name="Guest D."/>
            <person name="Kheng T.Y."/>
            <person name="Meinhardt L.W."/>
            <person name="Bailey B.A."/>
        </authorList>
    </citation>
    <scope>NUCLEOTIDE SEQUENCE [LARGE SCALE GENOMIC DNA]</scope>
    <source>
        <strain evidence="2 3">CT2</strain>
    </source>
</reference>
<name>A0A5N5QUQ7_9AGAM</name>
<dbReference type="SMART" id="SM00225">
    <property type="entry name" value="BTB"/>
    <property type="match status" value="1"/>
</dbReference>
<dbReference type="AlphaFoldDB" id="A0A5N5QUQ7"/>